<keyword evidence="9 11" id="KW-0675">Receptor</keyword>
<keyword evidence="7 11" id="KW-0297">G-protein coupled receptor</keyword>
<comment type="caution">
    <text evidence="14">The sequence shown here is derived from an EMBL/GenBank/DDBJ whole genome shotgun (WGS) entry which is preliminary data.</text>
</comment>
<name>A0A7J7EEC0_DICBM</name>
<keyword evidence="13" id="KW-0732">Signal</keyword>
<keyword evidence="5 11" id="KW-0812">Transmembrane</keyword>
<evidence type="ECO:0000256" key="9">
    <source>
        <dbReference type="ARBA" id="ARBA00023170"/>
    </source>
</evidence>
<keyword evidence="3 11" id="KW-1003">Cell membrane</keyword>
<accession>A0A7J7EEC0</accession>
<reference evidence="14 15" key="1">
    <citation type="journal article" date="2020" name="Mol. Biol. Evol.">
        <title>Interspecific Gene Flow and the Evolution of Specialization in Black and White Rhinoceros.</title>
        <authorList>
            <person name="Moodley Y."/>
            <person name="Westbury M.V."/>
            <person name="Russo I.M."/>
            <person name="Gopalakrishnan S."/>
            <person name="Rakotoarivelo A."/>
            <person name="Olsen R.A."/>
            <person name="Prost S."/>
            <person name="Tunstall T."/>
            <person name="Ryder O.A."/>
            <person name="Dalen L."/>
            <person name="Bruford M.W."/>
        </authorList>
    </citation>
    <scope>NUCLEOTIDE SEQUENCE [LARGE SCALE GENOMIC DNA]</scope>
    <source>
        <strain evidence="14">SBR-YM</strain>
        <tissue evidence="14">Skin</tissue>
    </source>
</reference>
<dbReference type="PANTHER" id="PTHR24062">
    <property type="entry name" value="VOMERONASAL TYPE-1 RECEPTOR"/>
    <property type="match status" value="1"/>
</dbReference>
<evidence type="ECO:0000256" key="4">
    <source>
        <dbReference type="ARBA" id="ARBA00022507"/>
    </source>
</evidence>
<comment type="caution">
    <text evidence="11">Lacks conserved residue(s) required for the propagation of feature annotation.</text>
</comment>
<gene>
    <name evidence="14" type="ORF">HPG69_010269</name>
</gene>
<dbReference type="Pfam" id="PF03402">
    <property type="entry name" value="V1R"/>
    <property type="match status" value="1"/>
</dbReference>
<evidence type="ECO:0000313" key="15">
    <source>
        <dbReference type="Proteomes" id="UP000551758"/>
    </source>
</evidence>
<evidence type="ECO:0000256" key="8">
    <source>
        <dbReference type="ARBA" id="ARBA00023136"/>
    </source>
</evidence>
<dbReference type="InterPro" id="IPR004072">
    <property type="entry name" value="Vmron_rcpt_1"/>
</dbReference>
<feature type="region of interest" description="Disordered" evidence="12">
    <location>
        <begin position="130"/>
        <end position="151"/>
    </location>
</feature>
<dbReference type="AlphaFoldDB" id="A0A7J7EEC0"/>
<feature type="chain" id="PRO_5029722013" description="Vomeronasal type-1 receptor" evidence="13">
    <location>
        <begin position="28"/>
        <end position="167"/>
    </location>
</feature>
<evidence type="ECO:0000256" key="13">
    <source>
        <dbReference type="SAM" id="SignalP"/>
    </source>
</evidence>
<keyword evidence="10 11" id="KW-0807">Transducer</keyword>
<evidence type="ECO:0000256" key="1">
    <source>
        <dbReference type="ARBA" id="ARBA00004651"/>
    </source>
</evidence>
<evidence type="ECO:0000256" key="6">
    <source>
        <dbReference type="ARBA" id="ARBA00022989"/>
    </source>
</evidence>
<proteinExistence type="inferred from homology"/>
<dbReference type="GO" id="GO:0016503">
    <property type="term" value="F:pheromone receptor activity"/>
    <property type="evidence" value="ECO:0007669"/>
    <property type="project" value="InterPro"/>
</dbReference>
<sequence>SVDVILAHLTLASALALIFRGVPNTSSLGISHVTDDIGCKIVLSVQRVIQSISLHTTSLQTVFQAVTVTPSDYKWVWLKSKIIFPSLFFLWNINMLIYIEVILTMNSISKCCVHLRFVIPVPHGQNMEQCPPGDFPLQTRQDGSTDSQSYPLPKILTTKALTSSSCR</sequence>
<evidence type="ECO:0000256" key="12">
    <source>
        <dbReference type="SAM" id="MobiDB-lite"/>
    </source>
</evidence>
<evidence type="ECO:0000256" key="2">
    <source>
        <dbReference type="ARBA" id="ARBA00010663"/>
    </source>
</evidence>
<evidence type="ECO:0000256" key="11">
    <source>
        <dbReference type="RuleBase" id="RU364061"/>
    </source>
</evidence>
<protein>
    <recommendedName>
        <fullName evidence="11">Vomeronasal type-1 receptor</fullName>
    </recommendedName>
</protein>
<evidence type="ECO:0000256" key="7">
    <source>
        <dbReference type="ARBA" id="ARBA00023040"/>
    </source>
</evidence>
<comment type="subcellular location">
    <subcellularLocation>
        <location evidence="1 11">Cell membrane</location>
        <topology evidence="1 11">Multi-pass membrane protein</topology>
    </subcellularLocation>
</comment>
<keyword evidence="15" id="KW-1185">Reference proteome</keyword>
<dbReference type="EMBL" id="JACDTQ010003506">
    <property type="protein sequence ID" value="KAF5914109.1"/>
    <property type="molecule type" value="Genomic_DNA"/>
</dbReference>
<comment type="similarity">
    <text evidence="2 11">Belongs to the G-protein coupled receptor 1 family.</text>
</comment>
<dbReference type="GO" id="GO:0005886">
    <property type="term" value="C:plasma membrane"/>
    <property type="evidence" value="ECO:0007669"/>
    <property type="project" value="UniProtKB-SubCell"/>
</dbReference>
<dbReference type="Proteomes" id="UP000551758">
    <property type="component" value="Unassembled WGS sequence"/>
</dbReference>
<feature type="non-terminal residue" evidence="14">
    <location>
        <position position="167"/>
    </location>
</feature>
<evidence type="ECO:0000256" key="3">
    <source>
        <dbReference type="ARBA" id="ARBA00022475"/>
    </source>
</evidence>
<feature type="signal peptide" evidence="13">
    <location>
        <begin position="1"/>
        <end position="27"/>
    </location>
</feature>
<evidence type="ECO:0000256" key="5">
    <source>
        <dbReference type="ARBA" id="ARBA00022692"/>
    </source>
</evidence>
<dbReference type="GO" id="GO:0019236">
    <property type="term" value="P:response to pheromone"/>
    <property type="evidence" value="ECO:0007669"/>
    <property type="project" value="UniProtKB-KW"/>
</dbReference>
<evidence type="ECO:0000313" key="14">
    <source>
        <dbReference type="EMBL" id="KAF5914109.1"/>
    </source>
</evidence>
<keyword evidence="6 11" id="KW-1133">Transmembrane helix</keyword>
<evidence type="ECO:0000256" key="10">
    <source>
        <dbReference type="ARBA" id="ARBA00023224"/>
    </source>
</evidence>
<feature type="compositionally biased region" description="Polar residues" evidence="12">
    <location>
        <begin position="138"/>
        <end position="150"/>
    </location>
</feature>
<feature type="transmembrane region" description="Helical" evidence="11">
    <location>
        <begin position="82"/>
        <end position="103"/>
    </location>
</feature>
<organism evidence="14 15">
    <name type="scientific">Diceros bicornis minor</name>
    <name type="common">South-central black rhinoceros</name>
    <dbReference type="NCBI Taxonomy" id="77932"/>
    <lineage>
        <taxon>Eukaryota</taxon>
        <taxon>Metazoa</taxon>
        <taxon>Chordata</taxon>
        <taxon>Craniata</taxon>
        <taxon>Vertebrata</taxon>
        <taxon>Euteleostomi</taxon>
        <taxon>Mammalia</taxon>
        <taxon>Eutheria</taxon>
        <taxon>Laurasiatheria</taxon>
        <taxon>Perissodactyla</taxon>
        <taxon>Rhinocerotidae</taxon>
        <taxon>Diceros</taxon>
    </lineage>
</organism>
<keyword evidence="8 11" id="KW-0472">Membrane</keyword>
<keyword evidence="4 11" id="KW-0589">Pheromone response</keyword>